<comment type="function">
    <text evidence="1 7">Clathrin is the major protein of the polyhedral coat of coated pits and vesicles.</text>
</comment>
<evidence type="ECO:0000256" key="1">
    <source>
        <dbReference type="ARBA" id="ARBA00003913"/>
    </source>
</evidence>
<feature type="compositionally biased region" description="Basic and acidic residues" evidence="8">
    <location>
        <begin position="292"/>
        <end position="301"/>
    </location>
</feature>
<comment type="similarity">
    <text evidence="3 7">Belongs to the clathrin light chain family.</text>
</comment>
<evidence type="ECO:0000256" key="6">
    <source>
        <dbReference type="ARBA" id="ARBA00023329"/>
    </source>
</evidence>
<evidence type="ECO:0000256" key="8">
    <source>
        <dbReference type="SAM" id="MobiDB-lite"/>
    </source>
</evidence>
<evidence type="ECO:0000256" key="3">
    <source>
        <dbReference type="ARBA" id="ARBA00005263"/>
    </source>
</evidence>
<keyword evidence="5 7" id="KW-0168">Coated pit</keyword>
<evidence type="ECO:0000313" key="9">
    <source>
        <dbReference type="EMBL" id="KAK6932539.1"/>
    </source>
</evidence>
<accession>A0AAN8VJ13</accession>
<gene>
    <name evidence="9" type="ORF">RJ641_002163</name>
</gene>
<dbReference type="AlphaFoldDB" id="A0AAN8VJ13"/>
<feature type="region of interest" description="Disordered" evidence="8">
    <location>
        <begin position="232"/>
        <end position="349"/>
    </location>
</feature>
<feature type="compositionally biased region" description="Low complexity" evidence="8">
    <location>
        <begin position="330"/>
        <end position="341"/>
    </location>
</feature>
<dbReference type="GO" id="GO:0032050">
    <property type="term" value="F:clathrin heavy chain binding"/>
    <property type="evidence" value="ECO:0007669"/>
    <property type="project" value="TreeGrafter"/>
</dbReference>
<comment type="subcellular location">
    <subcellularLocation>
        <location evidence="2 7">Cytoplasmic vesicle membrane</location>
        <topology evidence="2 7">Peripheral membrane protein</topology>
        <orientation evidence="2 7">Cytoplasmic side</orientation>
    </subcellularLocation>
    <subcellularLocation>
        <location evidence="7">Membrane</location>
        <location evidence="7">Coated pit</location>
        <topology evidence="7">Peripheral membrane protein</topology>
        <orientation evidence="7">Cytoplasmic side</orientation>
    </subcellularLocation>
    <text evidence="7">Cytoplasmic face of coated pits and vesicles.</text>
</comment>
<reference evidence="9 10" key="1">
    <citation type="submission" date="2023-12" db="EMBL/GenBank/DDBJ databases">
        <title>A high-quality genome assembly for Dillenia turbinata (Dilleniales).</title>
        <authorList>
            <person name="Chanderbali A."/>
        </authorList>
    </citation>
    <scope>NUCLEOTIDE SEQUENCE [LARGE SCALE GENOMIC DNA]</scope>
    <source>
        <strain evidence="9">LSX21</strain>
        <tissue evidence="9">Leaf</tissue>
    </source>
</reference>
<dbReference type="Pfam" id="PF01086">
    <property type="entry name" value="Clathrin_lg_ch"/>
    <property type="match status" value="1"/>
</dbReference>
<feature type="compositionally biased region" description="Basic and acidic residues" evidence="8">
    <location>
        <begin position="235"/>
        <end position="249"/>
    </location>
</feature>
<dbReference type="Proteomes" id="UP001370490">
    <property type="component" value="Unassembled WGS sequence"/>
</dbReference>
<keyword evidence="10" id="KW-1185">Reference proteome</keyword>
<sequence length="349" mass="38637">MASPFDAFTTDGDETLTVPSSTTRPFDDDGYLGYDPRLPSQRFDSSSFSHFNSDAVDEVIAADPPPPNYHPFGDDDEISISQSPETYTFASSEDPIPNPNFSQSPFSEIPVENGNGKAYDIGGDEDFSSDGPVLPPPSEMQQEEGFAFREWRRQNAIQLEEKEKREKELRLQIIEEAEEYKRAFYEKRKLNIETSKTNNREKEKLFLANQEKFHKNADKQYWKAIAELIPNEVPNIEKKRGKKDQEKKPSITVIQGPKPGKPTDLSRMRHIILKLKHNPPPHMIPPPPAPAKDTKDGKDAKSVPNGSAAKEAPGGPTKDAAANGSPNKSEQAVPPAEQPAAGTVPATTA</sequence>
<dbReference type="GO" id="GO:0030132">
    <property type="term" value="C:clathrin coat of coated pit"/>
    <property type="evidence" value="ECO:0007669"/>
    <property type="project" value="InterPro"/>
</dbReference>
<comment type="caution">
    <text evidence="9">The sequence shown here is derived from an EMBL/GenBank/DDBJ whole genome shotgun (WGS) entry which is preliminary data.</text>
</comment>
<feature type="compositionally biased region" description="Basic residues" evidence="8">
    <location>
        <begin position="268"/>
        <end position="279"/>
    </location>
</feature>
<dbReference type="PANTHER" id="PTHR10639">
    <property type="entry name" value="CLATHRIN LIGHT CHAIN"/>
    <property type="match status" value="1"/>
</dbReference>
<evidence type="ECO:0000256" key="5">
    <source>
        <dbReference type="ARBA" id="ARBA00023176"/>
    </source>
</evidence>
<keyword evidence="4 7" id="KW-0472">Membrane</keyword>
<keyword evidence="6 7" id="KW-0968">Cytoplasmic vesicle</keyword>
<feature type="compositionally biased region" description="Polar residues" evidence="8">
    <location>
        <begin position="79"/>
        <end position="91"/>
    </location>
</feature>
<dbReference type="GO" id="GO:0005198">
    <property type="term" value="F:structural molecule activity"/>
    <property type="evidence" value="ECO:0007669"/>
    <property type="project" value="InterPro"/>
</dbReference>
<evidence type="ECO:0000256" key="7">
    <source>
        <dbReference type="RuleBase" id="RU363137"/>
    </source>
</evidence>
<evidence type="ECO:0000313" key="10">
    <source>
        <dbReference type="Proteomes" id="UP001370490"/>
    </source>
</evidence>
<organism evidence="9 10">
    <name type="scientific">Dillenia turbinata</name>
    <dbReference type="NCBI Taxonomy" id="194707"/>
    <lineage>
        <taxon>Eukaryota</taxon>
        <taxon>Viridiplantae</taxon>
        <taxon>Streptophyta</taxon>
        <taxon>Embryophyta</taxon>
        <taxon>Tracheophyta</taxon>
        <taxon>Spermatophyta</taxon>
        <taxon>Magnoliopsida</taxon>
        <taxon>eudicotyledons</taxon>
        <taxon>Gunneridae</taxon>
        <taxon>Pentapetalae</taxon>
        <taxon>Dilleniales</taxon>
        <taxon>Dilleniaceae</taxon>
        <taxon>Dillenia</taxon>
    </lineage>
</organism>
<feature type="compositionally biased region" description="Pro residues" evidence="8">
    <location>
        <begin position="280"/>
        <end position="290"/>
    </location>
</feature>
<feature type="region of interest" description="Disordered" evidence="8">
    <location>
        <begin position="1"/>
        <end position="38"/>
    </location>
</feature>
<dbReference type="EMBL" id="JBAMMX010000010">
    <property type="protein sequence ID" value="KAK6932539.1"/>
    <property type="molecule type" value="Genomic_DNA"/>
</dbReference>
<dbReference type="GO" id="GO:0072583">
    <property type="term" value="P:clathrin-dependent endocytosis"/>
    <property type="evidence" value="ECO:0007669"/>
    <property type="project" value="TreeGrafter"/>
</dbReference>
<name>A0AAN8VJ13_9MAGN</name>
<dbReference type="PANTHER" id="PTHR10639:SF7">
    <property type="entry name" value="CLATHRIN LIGHT CHAIN"/>
    <property type="match status" value="1"/>
</dbReference>
<feature type="region of interest" description="Disordered" evidence="8">
    <location>
        <begin position="59"/>
        <end position="144"/>
    </location>
</feature>
<proteinExistence type="inferred from homology"/>
<protein>
    <recommendedName>
        <fullName evidence="7">Clathrin light chain</fullName>
    </recommendedName>
</protein>
<evidence type="ECO:0000256" key="2">
    <source>
        <dbReference type="ARBA" id="ARBA00004180"/>
    </source>
</evidence>
<dbReference type="GO" id="GO:0006886">
    <property type="term" value="P:intracellular protein transport"/>
    <property type="evidence" value="ECO:0007669"/>
    <property type="project" value="InterPro"/>
</dbReference>
<dbReference type="InterPro" id="IPR000996">
    <property type="entry name" value="Clathrin_L-chain"/>
</dbReference>
<evidence type="ECO:0000256" key="4">
    <source>
        <dbReference type="ARBA" id="ARBA00023136"/>
    </source>
</evidence>
<dbReference type="GO" id="GO:0030130">
    <property type="term" value="C:clathrin coat of trans-Golgi network vesicle"/>
    <property type="evidence" value="ECO:0007669"/>
    <property type="project" value="InterPro"/>
</dbReference>